<dbReference type="PROSITE" id="PS50089">
    <property type="entry name" value="ZF_RING_2"/>
    <property type="match status" value="1"/>
</dbReference>
<dbReference type="Gene3D" id="3.30.160.60">
    <property type="entry name" value="Classic Zinc Finger"/>
    <property type="match status" value="1"/>
</dbReference>
<dbReference type="Proteomes" id="UP001164746">
    <property type="component" value="Chromosome 13"/>
</dbReference>
<proteinExistence type="predicted"/>
<dbReference type="InterPro" id="IPR011042">
    <property type="entry name" value="6-blade_b-propeller_TolB-like"/>
</dbReference>
<evidence type="ECO:0000259" key="7">
    <source>
        <dbReference type="PROSITE" id="PS50119"/>
    </source>
</evidence>
<keyword evidence="9" id="KW-1185">Reference proteome</keyword>
<dbReference type="InterPro" id="IPR047153">
    <property type="entry name" value="TRIM45/56/19-like"/>
</dbReference>
<dbReference type="PROSITE" id="PS50119">
    <property type="entry name" value="ZF_BBOX"/>
    <property type="match status" value="1"/>
</dbReference>
<dbReference type="InterPro" id="IPR001841">
    <property type="entry name" value="Znf_RING"/>
</dbReference>
<feature type="domain" description="RING-type" evidence="6">
    <location>
        <begin position="111"/>
        <end position="154"/>
    </location>
</feature>
<dbReference type="SUPFAM" id="SSF57850">
    <property type="entry name" value="RING/U-box"/>
    <property type="match status" value="1"/>
</dbReference>
<keyword evidence="2 4" id="KW-0863">Zinc-finger</keyword>
<dbReference type="EMBL" id="CP111024">
    <property type="protein sequence ID" value="WAR22734.1"/>
    <property type="molecule type" value="Genomic_DNA"/>
</dbReference>
<evidence type="ECO:0000313" key="9">
    <source>
        <dbReference type="Proteomes" id="UP001164746"/>
    </source>
</evidence>
<dbReference type="SUPFAM" id="SSF57845">
    <property type="entry name" value="B-box zinc-binding domain"/>
    <property type="match status" value="1"/>
</dbReference>
<evidence type="ECO:0000313" key="8">
    <source>
        <dbReference type="EMBL" id="WAR22734.1"/>
    </source>
</evidence>
<evidence type="ECO:0000256" key="1">
    <source>
        <dbReference type="ARBA" id="ARBA00022723"/>
    </source>
</evidence>
<dbReference type="SUPFAM" id="SSF101898">
    <property type="entry name" value="NHL repeat"/>
    <property type="match status" value="1"/>
</dbReference>
<name>A0ABY7FNM6_MYAAR</name>
<dbReference type="PANTHER" id="PTHR25462">
    <property type="entry name" value="BONUS, ISOFORM C-RELATED"/>
    <property type="match status" value="1"/>
</dbReference>
<dbReference type="PANTHER" id="PTHR25462:SF296">
    <property type="entry name" value="MEIOTIC P26, ISOFORM F"/>
    <property type="match status" value="1"/>
</dbReference>
<dbReference type="InterPro" id="IPR000315">
    <property type="entry name" value="Znf_B-box"/>
</dbReference>
<dbReference type="InterPro" id="IPR013083">
    <property type="entry name" value="Znf_RING/FYVE/PHD"/>
</dbReference>
<feature type="region of interest" description="Disordered" evidence="5">
    <location>
        <begin position="1"/>
        <end position="85"/>
    </location>
</feature>
<organism evidence="8 9">
    <name type="scientific">Mya arenaria</name>
    <name type="common">Soft-shell clam</name>
    <dbReference type="NCBI Taxonomy" id="6604"/>
    <lineage>
        <taxon>Eukaryota</taxon>
        <taxon>Metazoa</taxon>
        <taxon>Spiralia</taxon>
        <taxon>Lophotrochozoa</taxon>
        <taxon>Mollusca</taxon>
        <taxon>Bivalvia</taxon>
        <taxon>Autobranchia</taxon>
        <taxon>Heteroconchia</taxon>
        <taxon>Euheterodonta</taxon>
        <taxon>Imparidentia</taxon>
        <taxon>Neoheterodontei</taxon>
        <taxon>Myida</taxon>
        <taxon>Myoidea</taxon>
        <taxon>Myidae</taxon>
        <taxon>Mya</taxon>
    </lineage>
</organism>
<accession>A0ABY7FNM6</accession>
<evidence type="ECO:0000256" key="4">
    <source>
        <dbReference type="PROSITE-ProRule" id="PRU00024"/>
    </source>
</evidence>
<evidence type="ECO:0000256" key="3">
    <source>
        <dbReference type="ARBA" id="ARBA00022833"/>
    </source>
</evidence>
<dbReference type="Gene3D" id="2.120.10.30">
    <property type="entry name" value="TolB, C-terminal domain"/>
    <property type="match status" value="1"/>
</dbReference>
<protein>
    <submittedName>
        <fullName evidence="8">TRI56-like protein</fullName>
    </submittedName>
</protein>
<dbReference type="SMART" id="SM00336">
    <property type="entry name" value="BBOX"/>
    <property type="match status" value="1"/>
</dbReference>
<dbReference type="Pfam" id="PF00643">
    <property type="entry name" value="zf-B_box"/>
    <property type="match status" value="1"/>
</dbReference>
<keyword evidence="1" id="KW-0479">Metal-binding</keyword>
<evidence type="ECO:0000259" key="6">
    <source>
        <dbReference type="PROSITE" id="PS50089"/>
    </source>
</evidence>
<feature type="compositionally biased region" description="Polar residues" evidence="5">
    <location>
        <begin position="26"/>
        <end position="44"/>
    </location>
</feature>
<gene>
    <name evidence="8" type="ORF">MAR_036403</name>
</gene>
<dbReference type="Gene3D" id="3.30.40.10">
    <property type="entry name" value="Zinc/RING finger domain, C3HC4 (zinc finger)"/>
    <property type="match status" value="1"/>
</dbReference>
<feature type="domain" description="B box-type" evidence="7">
    <location>
        <begin position="266"/>
        <end position="302"/>
    </location>
</feature>
<evidence type="ECO:0000256" key="2">
    <source>
        <dbReference type="ARBA" id="ARBA00022771"/>
    </source>
</evidence>
<keyword evidence="3" id="KW-0862">Zinc</keyword>
<reference evidence="8" key="1">
    <citation type="submission" date="2022-11" db="EMBL/GenBank/DDBJ databases">
        <title>Centuries of genome instability and evolution in soft-shell clam transmissible cancer (bioRxiv).</title>
        <authorList>
            <person name="Hart S.F.M."/>
            <person name="Yonemitsu M.A."/>
            <person name="Giersch R.M."/>
            <person name="Beal B.F."/>
            <person name="Arriagada G."/>
            <person name="Davis B.W."/>
            <person name="Ostrander E.A."/>
            <person name="Goff S.P."/>
            <person name="Metzger M.J."/>
        </authorList>
    </citation>
    <scope>NUCLEOTIDE SEQUENCE</scope>
    <source>
        <strain evidence="8">MELC-2E11</strain>
        <tissue evidence="8">Siphon/mantle</tissue>
    </source>
</reference>
<sequence>MNDTFLNTLLELSEEEKRSERRPTSGIPTRPSSVLFSRPPSSILMSRPPSAAFFGRPASGRKQRRPPSTSTLRPRPPSGGPHIARAPSVSTIASVKPVTVSVRKRPNSMKCSVCTEGFRFPNNTPCFDNYCVKCLEDHILSFRRGTSCDCPLCKCGILLPLSKTISDTARYQGKLAPISLTVCNVCSESRLAQYRCNSCEEHFCEKCNKDFLKRMRIDSHFNTSSFTDITAGDHAIPAITAKGLDDESFDSISLPSLLPKGFGLRCPDHEEEELRFHCKDCDKAMCRDCKLLYHEGHPTLPIEDVYEDRKQHLSQAVKLTNANIRKLHAEVSEINSKRLEIDQESRDAVSEIENHANEAKRIIDELSKSMIKTIRNQNTQSRGKLEQSRDIVKENVKALQGYVEEANKYLESENCFDIIDKGPKMTKAMNETDVSPTAERQWRKRYVFQAADILGRSAGQLFGRLQTIVQGLVKEVPCVELEMQSTFNSDIQYKSTTALAPLSDGTVWVCNGFRNKIHRHAADGQLIQSETLHFDVDDMVDGLTDKIFFTEVNGKVIRKLHGGKLTVFARADLYLRGLTVSKDDNYIISCGNDVPIACLREAAVSKIYVYSMQGKPVKEILVDVGTKGVSLFRICHTINDEYIVSTGISALYYIIGENGELKYRYQTSTSADGVASDSHGLIYLSACRDDTLYILDCKGVPIPSTYAMHKPTAVAIDRKDTIWVGDWSKVHSCKDNRYGMNCLADSRPGHAMSLCNYDVMRSGCEKLKAAQYRQERGERAAPHRRCTDRAEVPIISILANILQKGSRGFKIYNSSKRDFLTKG</sequence>
<evidence type="ECO:0000256" key="5">
    <source>
        <dbReference type="SAM" id="MobiDB-lite"/>
    </source>
</evidence>